<dbReference type="Proteomes" id="UP000222542">
    <property type="component" value="Unassembled WGS sequence"/>
</dbReference>
<evidence type="ECO:0000256" key="1">
    <source>
        <dbReference type="ARBA" id="ARBA00009085"/>
    </source>
</evidence>
<organism evidence="4 5">
    <name type="scientific">Capsicum annuum</name>
    <name type="common">Capsicum pepper</name>
    <dbReference type="NCBI Taxonomy" id="4072"/>
    <lineage>
        <taxon>Eukaryota</taxon>
        <taxon>Viridiplantae</taxon>
        <taxon>Streptophyta</taxon>
        <taxon>Embryophyta</taxon>
        <taxon>Tracheophyta</taxon>
        <taxon>Spermatophyta</taxon>
        <taxon>Magnoliopsida</taxon>
        <taxon>eudicotyledons</taxon>
        <taxon>Gunneridae</taxon>
        <taxon>Pentapetalae</taxon>
        <taxon>asterids</taxon>
        <taxon>lamiids</taxon>
        <taxon>Solanales</taxon>
        <taxon>Solanaceae</taxon>
        <taxon>Solanoideae</taxon>
        <taxon>Capsiceae</taxon>
        <taxon>Capsicum</taxon>
    </lineage>
</organism>
<dbReference type="InterPro" id="IPR050164">
    <property type="entry name" value="Peptidase_C19"/>
</dbReference>
<gene>
    <name evidence="4" type="ORF">T459_34978</name>
</gene>
<dbReference type="PROSITE" id="PS50235">
    <property type="entry name" value="USP_3"/>
    <property type="match status" value="1"/>
</dbReference>
<evidence type="ECO:0000313" key="5">
    <source>
        <dbReference type="Proteomes" id="UP000222542"/>
    </source>
</evidence>
<feature type="signal peptide" evidence="2">
    <location>
        <begin position="1"/>
        <end position="19"/>
    </location>
</feature>
<feature type="domain" description="USP" evidence="3">
    <location>
        <begin position="185"/>
        <end position="243"/>
    </location>
</feature>
<dbReference type="STRING" id="4072.A0A2G2XUN2"/>
<dbReference type="PROSITE" id="PS00972">
    <property type="entry name" value="USP_1"/>
    <property type="match status" value="1"/>
</dbReference>
<proteinExistence type="inferred from homology"/>
<dbReference type="PANTHER" id="PTHR24006:SF747">
    <property type="entry name" value="UBIQUITIN CARBOXYL-TERMINAL HYDROLASE 20"/>
    <property type="match status" value="1"/>
</dbReference>
<reference evidence="4 5" key="2">
    <citation type="journal article" date="2017" name="Genome Biol.">
        <title>New reference genome sequences of hot pepper reveal the massive evolution of plant disease-resistance genes by retroduplication.</title>
        <authorList>
            <person name="Kim S."/>
            <person name="Park J."/>
            <person name="Yeom S.I."/>
            <person name="Kim Y.M."/>
            <person name="Seo E."/>
            <person name="Kim K.T."/>
            <person name="Kim M.S."/>
            <person name="Lee J.M."/>
            <person name="Cheong K."/>
            <person name="Shin H.S."/>
            <person name="Kim S.B."/>
            <person name="Han K."/>
            <person name="Lee J."/>
            <person name="Park M."/>
            <person name="Lee H.A."/>
            <person name="Lee H.Y."/>
            <person name="Lee Y."/>
            <person name="Oh S."/>
            <person name="Lee J.H."/>
            <person name="Choi E."/>
            <person name="Choi E."/>
            <person name="Lee S.E."/>
            <person name="Jeon J."/>
            <person name="Kim H."/>
            <person name="Choi G."/>
            <person name="Song H."/>
            <person name="Lee J."/>
            <person name="Lee S.C."/>
            <person name="Kwon J.K."/>
            <person name="Lee H.Y."/>
            <person name="Koo N."/>
            <person name="Hong Y."/>
            <person name="Kim R.W."/>
            <person name="Kang W.H."/>
            <person name="Huh J.H."/>
            <person name="Kang B.C."/>
            <person name="Yang T.J."/>
            <person name="Lee Y.H."/>
            <person name="Bennetzen J.L."/>
            <person name="Choi D."/>
        </authorList>
    </citation>
    <scope>NUCLEOTIDE SEQUENCE [LARGE SCALE GENOMIC DNA]</scope>
    <source>
        <strain evidence="5">cv. CM334</strain>
    </source>
</reference>
<evidence type="ECO:0000259" key="3">
    <source>
        <dbReference type="PROSITE" id="PS50235"/>
    </source>
</evidence>
<comment type="similarity">
    <text evidence="1">Belongs to the peptidase C19 family.</text>
</comment>
<dbReference type="Gene3D" id="3.90.70.10">
    <property type="entry name" value="Cysteine proteinases"/>
    <property type="match status" value="1"/>
</dbReference>
<keyword evidence="2" id="KW-0732">Signal</keyword>
<accession>A0A2G2XUN2</accession>
<dbReference type="PANTHER" id="PTHR24006">
    <property type="entry name" value="UBIQUITIN CARBOXYL-TERMINAL HYDROLASE"/>
    <property type="match status" value="1"/>
</dbReference>
<dbReference type="InterPro" id="IPR038765">
    <property type="entry name" value="Papain-like_cys_pep_sf"/>
</dbReference>
<dbReference type="GO" id="GO:0004843">
    <property type="term" value="F:cysteine-type deubiquitinase activity"/>
    <property type="evidence" value="ECO:0007669"/>
    <property type="project" value="InterPro"/>
</dbReference>
<dbReference type="Gramene" id="PHT61172">
    <property type="protein sequence ID" value="PHT61172"/>
    <property type="gene ID" value="T459_34978"/>
</dbReference>
<dbReference type="InterPro" id="IPR018200">
    <property type="entry name" value="USP_CS"/>
</dbReference>
<dbReference type="GO" id="GO:0016579">
    <property type="term" value="P:protein deubiquitination"/>
    <property type="evidence" value="ECO:0007669"/>
    <property type="project" value="InterPro"/>
</dbReference>
<reference evidence="4 5" key="1">
    <citation type="journal article" date="2014" name="Nat. Genet.">
        <title>Genome sequence of the hot pepper provides insights into the evolution of pungency in Capsicum species.</title>
        <authorList>
            <person name="Kim S."/>
            <person name="Park M."/>
            <person name="Yeom S.I."/>
            <person name="Kim Y.M."/>
            <person name="Lee J.M."/>
            <person name="Lee H.A."/>
            <person name="Seo E."/>
            <person name="Choi J."/>
            <person name="Cheong K."/>
            <person name="Kim K.T."/>
            <person name="Jung K."/>
            <person name="Lee G.W."/>
            <person name="Oh S.K."/>
            <person name="Bae C."/>
            <person name="Kim S.B."/>
            <person name="Lee H.Y."/>
            <person name="Kim S.Y."/>
            <person name="Kim M.S."/>
            <person name="Kang B.C."/>
            <person name="Jo Y.D."/>
            <person name="Yang H.B."/>
            <person name="Jeong H.J."/>
            <person name="Kang W.H."/>
            <person name="Kwon J.K."/>
            <person name="Shin C."/>
            <person name="Lim J.Y."/>
            <person name="Park J.H."/>
            <person name="Huh J.H."/>
            <person name="Kim J.S."/>
            <person name="Kim B.D."/>
            <person name="Cohen O."/>
            <person name="Paran I."/>
            <person name="Suh M.C."/>
            <person name="Lee S.B."/>
            <person name="Kim Y.K."/>
            <person name="Shin Y."/>
            <person name="Noh S.J."/>
            <person name="Park J."/>
            <person name="Seo Y.S."/>
            <person name="Kwon S.Y."/>
            <person name="Kim H.A."/>
            <person name="Park J.M."/>
            <person name="Kim H.J."/>
            <person name="Choi S.B."/>
            <person name="Bosland P.W."/>
            <person name="Reeves G."/>
            <person name="Jo S.H."/>
            <person name="Lee B.W."/>
            <person name="Cho H.T."/>
            <person name="Choi H.S."/>
            <person name="Lee M.S."/>
            <person name="Yu Y."/>
            <person name="Do Choi Y."/>
            <person name="Park B.S."/>
            <person name="van Deynze A."/>
            <person name="Ashrafi H."/>
            <person name="Hill T."/>
            <person name="Kim W.T."/>
            <person name="Pai H.S."/>
            <person name="Ahn H.K."/>
            <person name="Yeam I."/>
            <person name="Giovannoni J.J."/>
            <person name="Rose J.K."/>
            <person name="Sorensen I."/>
            <person name="Lee S.J."/>
            <person name="Kim R.W."/>
            <person name="Choi I.Y."/>
            <person name="Choi B.S."/>
            <person name="Lim J.S."/>
            <person name="Lee Y.H."/>
            <person name="Choi D."/>
        </authorList>
    </citation>
    <scope>NUCLEOTIDE SEQUENCE [LARGE SCALE GENOMIC DNA]</scope>
    <source>
        <strain evidence="5">cv. CM334</strain>
    </source>
</reference>
<dbReference type="EMBL" id="AYRZ02000224">
    <property type="protein sequence ID" value="PHT61172.1"/>
    <property type="molecule type" value="Genomic_DNA"/>
</dbReference>
<feature type="chain" id="PRO_5013854783" description="USP domain-containing protein" evidence="2">
    <location>
        <begin position="20"/>
        <end position="243"/>
    </location>
</feature>
<keyword evidence="5" id="KW-1185">Reference proteome</keyword>
<dbReference type="Pfam" id="PF00443">
    <property type="entry name" value="UCH"/>
    <property type="match status" value="1"/>
</dbReference>
<dbReference type="AlphaFoldDB" id="A0A2G2XUN2"/>
<evidence type="ECO:0000256" key="2">
    <source>
        <dbReference type="SAM" id="SignalP"/>
    </source>
</evidence>
<dbReference type="InterPro" id="IPR028889">
    <property type="entry name" value="USP"/>
</dbReference>
<dbReference type="SUPFAM" id="SSF54001">
    <property type="entry name" value="Cysteine proteinases"/>
    <property type="match status" value="1"/>
</dbReference>
<comment type="caution">
    <text evidence="4">The sequence shown here is derived from an EMBL/GenBank/DDBJ whole genome shotgun (WGS) entry which is preliminary data.</text>
</comment>
<dbReference type="InterPro" id="IPR001394">
    <property type="entry name" value="Peptidase_C19_UCH"/>
</dbReference>
<sequence length="243" mass="27519">MQNLLILILVLIVLKSVDSFKNLIGADRKTTDQIDFFFFLKKEDSKNAKSYDSYPCIDSSSSSDDYSDTMDLEWFADDGPIDAKPIASIEPKYDFEVKPIAESKYDFEVKPIRSLDPKCDFEVKPINSVGPKCDFEAEPIELVGPKCDFEAKPVKSLDLKGDFARENEENKILWTSNVLKTYKGAGLLNLGNTCFLNAVLQCFMHTVPLFNLLLHNAHVVPCDRFYLICIFKELIGLSLVYEA</sequence>
<name>A0A2G2XUN2_CAPAN</name>
<protein>
    <recommendedName>
        <fullName evidence="3">USP domain-containing protein</fullName>
    </recommendedName>
</protein>
<evidence type="ECO:0000313" key="4">
    <source>
        <dbReference type="EMBL" id="PHT61172.1"/>
    </source>
</evidence>